<evidence type="ECO:0000256" key="2">
    <source>
        <dbReference type="ARBA" id="ARBA00008806"/>
    </source>
</evidence>
<dbReference type="OrthoDB" id="246047at2"/>
<dbReference type="Proteomes" id="UP000317421">
    <property type="component" value="Unassembled WGS sequence"/>
</dbReference>
<dbReference type="GO" id="GO:0005886">
    <property type="term" value="C:plasma membrane"/>
    <property type="evidence" value="ECO:0007669"/>
    <property type="project" value="UniProtKB-SubCell"/>
</dbReference>
<evidence type="ECO:0000256" key="3">
    <source>
        <dbReference type="ARBA" id="ARBA00022475"/>
    </source>
</evidence>
<gene>
    <name evidence="8" type="primary">traD</name>
    <name evidence="8" type="ORF">Pla108_14370</name>
</gene>
<evidence type="ECO:0000313" key="8">
    <source>
        <dbReference type="EMBL" id="TWU00486.1"/>
    </source>
</evidence>
<feature type="transmembrane region" description="Helical" evidence="7">
    <location>
        <begin position="12"/>
        <end position="29"/>
    </location>
</feature>
<comment type="similarity">
    <text evidence="2">Belongs to the VirD4/TraG family.</text>
</comment>
<dbReference type="PANTHER" id="PTHR37937">
    <property type="entry name" value="CONJUGATIVE TRANSFER: DNA TRANSPORT"/>
    <property type="match status" value="1"/>
</dbReference>
<comment type="caution">
    <text evidence="8">The sequence shown here is derived from an EMBL/GenBank/DDBJ whole genome shotgun (WGS) entry which is preliminary data.</text>
</comment>
<dbReference type="Pfam" id="PF02534">
    <property type="entry name" value="T4SS-DNA_transf"/>
    <property type="match status" value="1"/>
</dbReference>
<keyword evidence="9" id="KW-1185">Reference proteome</keyword>
<dbReference type="AlphaFoldDB" id="A0A5C6AMX9"/>
<dbReference type="PANTHER" id="PTHR37937:SF1">
    <property type="entry name" value="CONJUGATIVE TRANSFER: DNA TRANSPORT"/>
    <property type="match status" value="1"/>
</dbReference>
<dbReference type="SUPFAM" id="SSF52540">
    <property type="entry name" value="P-loop containing nucleoside triphosphate hydrolases"/>
    <property type="match status" value="1"/>
</dbReference>
<keyword evidence="3" id="KW-1003">Cell membrane</keyword>
<dbReference type="InterPro" id="IPR003688">
    <property type="entry name" value="TraG/VirD4"/>
</dbReference>
<name>A0A5C6AMX9_9BACT</name>
<evidence type="ECO:0000256" key="1">
    <source>
        <dbReference type="ARBA" id="ARBA00004651"/>
    </source>
</evidence>
<dbReference type="Gene3D" id="3.40.50.300">
    <property type="entry name" value="P-loop containing nucleotide triphosphate hydrolases"/>
    <property type="match status" value="1"/>
</dbReference>
<dbReference type="RefSeq" id="WP_146444150.1">
    <property type="nucleotide sequence ID" value="NZ_SJPR01000001.1"/>
</dbReference>
<dbReference type="CDD" id="cd01127">
    <property type="entry name" value="TrwB_TraG_TraD_VirD4"/>
    <property type="match status" value="1"/>
</dbReference>
<keyword evidence="6 7" id="KW-0472">Membrane</keyword>
<accession>A0A5C6AMX9</accession>
<proteinExistence type="inferred from homology"/>
<protein>
    <submittedName>
        <fullName evidence="8">Coupling protein TraD</fullName>
    </submittedName>
</protein>
<dbReference type="InterPro" id="IPR051539">
    <property type="entry name" value="T4SS-coupling_protein"/>
</dbReference>
<keyword evidence="5 7" id="KW-1133">Transmembrane helix</keyword>
<dbReference type="InterPro" id="IPR027417">
    <property type="entry name" value="P-loop_NTPase"/>
</dbReference>
<dbReference type="EMBL" id="SJPR01000001">
    <property type="protein sequence ID" value="TWU00486.1"/>
    <property type="molecule type" value="Genomic_DNA"/>
</dbReference>
<reference evidence="8 9" key="1">
    <citation type="submission" date="2019-02" db="EMBL/GenBank/DDBJ databases">
        <title>Deep-cultivation of Planctomycetes and their phenomic and genomic characterization uncovers novel biology.</title>
        <authorList>
            <person name="Wiegand S."/>
            <person name="Jogler M."/>
            <person name="Boedeker C."/>
            <person name="Pinto D."/>
            <person name="Vollmers J."/>
            <person name="Rivas-Marin E."/>
            <person name="Kohn T."/>
            <person name="Peeters S.H."/>
            <person name="Heuer A."/>
            <person name="Rast P."/>
            <person name="Oberbeckmann S."/>
            <person name="Bunk B."/>
            <person name="Jeske O."/>
            <person name="Meyerdierks A."/>
            <person name="Storesund J.E."/>
            <person name="Kallscheuer N."/>
            <person name="Luecker S."/>
            <person name="Lage O.M."/>
            <person name="Pohl T."/>
            <person name="Merkel B.J."/>
            <person name="Hornburger P."/>
            <person name="Mueller R.-W."/>
            <person name="Bruemmer F."/>
            <person name="Labrenz M."/>
            <person name="Spormann A.M."/>
            <person name="Op Den Camp H."/>
            <person name="Overmann J."/>
            <person name="Amann R."/>
            <person name="Jetten M.S.M."/>
            <person name="Mascher T."/>
            <person name="Medema M.H."/>
            <person name="Devos D.P."/>
            <person name="Kaster A.-K."/>
            <person name="Ovreas L."/>
            <person name="Rohde M."/>
            <person name="Galperin M.Y."/>
            <person name="Jogler C."/>
        </authorList>
    </citation>
    <scope>NUCLEOTIDE SEQUENCE [LARGE SCALE GENOMIC DNA]</scope>
    <source>
        <strain evidence="8 9">Pla108</strain>
    </source>
</reference>
<organism evidence="8 9">
    <name type="scientific">Botrimarina colliarenosi</name>
    <dbReference type="NCBI Taxonomy" id="2528001"/>
    <lineage>
        <taxon>Bacteria</taxon>
        <taxon>Pseudomonadati</taxon>
        <taxon>Planctomycetota</taxon>
        <taxon>Planctomycetia</taxon>
        <taxon>Pirellulales</taxon>
        <taxon>Lacipirellulaceae</taxon>
        <taxon>Botrimarina</taxon>
    </lineage>
</organism>
<feature type="transmembrane region" description="Helical" evidence="7">
    <location>
        <begin position="41"/>
        <end position="61"/>
    </location>
</feature>
<sequence length="555" mass="60635">MNPSQPAAANRPLPLPSFFMLSIWLLGAWKLWRPAMNGDDLAIFGMLVCVGLGLKFGVQWLNALDECSDRQEAQAALASYSDKQGAAKLGDLADARRAALTTSRGLQLGSLKGQRLSYAGSNHVWITGPPGSGKGTGPFGVTGLTARVGDDPQGDPFSQFWNDPALESFCLLNKRQRELGRRVVVICGEPERLKRELGIEFDAVRVNPATIMDPASDTVVDDARMLAMLVFPGQPPEKRSGNTGHFEDTSRIAIKTHALDELSVEGVVTLPALQRRMAGDQTAVIAAMLNNDAYEGAIAEGAAKLQSILVDSPEEWSGVMSTVARALELYDGFSSYGKSVSNANWDWVMMKQEPTAAFLCNSADRALTHAGHKNLMLGSAIESLARVRTRRRITFYLDECAGLRYLPTLPHAMAEYRKFGQQYVLGWQQFSQAQRIYGHELAREMLGMCEAVLAMNTREPSDCKMLSEMIGSTTQATASQSVDFAPGGGPPKVSYNGSFQTQPVLRPEAIRTLGKDKALLICGDEPALVLDKVSYLKDRRLRRLAGANPYFRKEN</sequence>
<evidence type="ECO:0000256" key="4">
    <source>
        <dbReference type="ARBA" id="ARBA00022692"/>
    </source>
</evidence>
<evidence type="ECO:0000256" key="6">
    <source>
        <dbReference type="ARBA" id="ARBA00023136"/>
    </source>
</evidence>
<evidence type="ECO:0000256" key="5">
    <source>
        <dbReference type="ARBA" id="ARBA00022989"/>
    </source>
</evidence>
<evidence type="ECO:0000256" key="7">
    <source>
        <dbReference type="SAM" id="Phobius"/>
    </source>
</evidence>
<comment type="subcellular location">
    <subcellularLocation>
        <location evidence="1">Cell membrane</location>
        <topology evidence="1">Multi-pass membrane protein</topology>
    </subcellularLocation>
</comment>
<evidence type="ECO:0000313" key="9">
    <source>
        <dbReference type="Proteomes" id="UP000317421"/>
    </source>
</evidence>
<keyword evidence="4 7" id="KW-0812">Transmembrane</keyword>